<keyword evidence="1" id="KW-0808">Transferase</keyword>
<dbReference type="GO" id="GO:0032259">
    <property type="term" value="P:methylation"/>
    <property type="evidence" value="ECO:0007669"/>
    <property type="project" value="UniProtKB-KW"/>
</dbReference>
<dbReference type="InterPro" id="IPR029063">
    <property type="entry name" value="SAM-dependent_MTases_sf"/>
</dbReference>
<sequence length="256" mass="26989">MTYRFVAERHDYSDLASGAVLRSAPGHPAFPVRLASEVFLRAWHALGQSRPLTVWDPCCGGGYLLTVLGLLHRDKIAAVVASDIADGPLRLARANLALLSAEGMRRRTAELEDLARRFGRPSYRESAEASRRLQALLAQGGGDLPYVVGAADALDQQQVSALLTASPPPGLVLTDLPYGEQTSWRGAPQEAGLSGLLGTLGSVLPADAMVALTTRGRRVGLPAGVRATARFKIGTRATVLVRARALQPAVAGASVP</sequence>
<organism evidence="1 2">
    <name type="scientific">Micromonospora yangpuensis</name>
    <dbReference type="NCBI Taxonomy" id="683228"/>
    <lineage>
        <taxon>Bacteria</taxon>
        <taxon>Bacillati</taxon>
        <taxon>Actinomycetota</taxon>
        <taxon>Actinomycetes</taxon>
        <taxon>Micromonosporales</taxon>
        <taxon>Micromonosporaceae</taxon>
        <taxon>Micromonospora</taxon>
    </lineage>
</organism>
<protein>
    <submittedName>
        <fullName evidence="1">rRNA methyltransferase AviRa</fullName>
    </submittedName>
</protein>
<dbReference type="Pfam" id="PF11599">
    <property type="entry name" value="AviRa"/>
    <property type="match status" value="1"/>
</dbReference>
<dbReference type="EMBL" id="FMIA01000002">
    <property type="protein sequence ID" value="SCL57918.1"/>
    <property type="molecule type" value="Genomic_DNA"/>
</dbReference>
<keyword evidence="2" id="KW-1185">Reference proteome</keyword>
<dbReference type="Gene3D" id="1.10.287.540">
    <property type="entry name" value="Helix hairpin bin"/>
    <property type="match status" value="1"/>
</dbReference>
<evidence type="ECO:0000313" key="2">
    <source>
        <dbReference type="Proteomes" id="UP000198937"/>
    </source>
</evidence>
<name>A0A1C6UV85_9ACTN</name>
<accession>A0A1C6UV85</accession>
<proteinExistence type="predicted"/>
<dbReference type="Gene3D" id="3.40.50.150">
    <property type="entry name" value="Vaccinia Virus protein VP39"/>
    <property type="match status" value="1"/>
</dbReference>
<dbReference type="RefSeq" id="WP_091446617.1">
    <property type="nucleotide sequence ID" value="NZ_BMMJ01000013.1"/>
</dbReference>
<dbReference type="GO" id="GO:0008168">
    <property type="term" value="F:methyltransferase activity"/>
    <property type="evidence" value="ECO:0007669"/>
    <property type="project" value="UniProtKB-KW"/>
</dbReference>
<reference evidence="1 2" key="1">
    <citation type="submission" date="2016-06" db="EMBL/GenBank/DDBJ databases">
        <authorList>
            <person name="Kjaerup R.B."/>
            <person name="Dalgaard T.S."/>
            <person name="Juul-Madsen H.R."/>
        </authorList>
    </citation>
    <scope>NUCLEOTIDE SEQUENCE [LARGE SCALE GENOMIC DNA]</scope>
    <source>
        <strain evidence="1 2">DSM 45577</strain>
    </source>
</reference>
<dbReference type="STRING" id="683228.GA0070617_3664"/>
<dbReference type="OrthoDB" id="3576210at2"/>
<gene>
    <name evidence="1" type="ORF">GA0070617_3664</name>
</gene>
<dbReference type="SUPFAM" id="SSF53335">
    <property type="entry name" value="S-adenosyl-L-methionine-dependent methyltransferases"/>
    <property type="match status" value="1"/>
</dbReference>
<keyword evidence="1" id="KW-0489">Methyltransferase</keyword>
<dbReference type="InterPro" id="IPR024268">
    <property type="entry name" value="AviRa"/>
</dbReference>
<evidence type="ECO:0000313" key="1">
    <source>
        <dbReference type="EMBL" id="SCL57918.1"/>
    </source>
</evidence>
<dbReference type="Proteomes" id="UP000198937">
    <property type="component" value="Unassembled WGS sequence"/>
</dbReference>
<dbReference type="AlphaFoldDB" id="A0A1C6UV85"/>